<name>A0A6I1FNC4_9BACI</name>
<accession>A0A6I1FNC4</accession>
<organism evidence="2 3">
    <name type="scientific">Bacillus aerolatus</name>
    <dbReference type="NCBI Taxonomy" id="2653354"/>
    <lineage>
        <taxon>Bacteria</taxon>
        <taxon>Bacillati</taxon>
        <taxon>Bacillota</taxon>
        <taxon>Bacilli</taxon>
        <taxon>Bacillales</taxon>
        <taxon>Bacillaceae</taxon>
        <taxon>Bacillus</taxon>
    </lineage>
</organism>
<dbReference type="Proteomes" id="UP000429595">
    <property type="component" value="Unassembled WGS sequence"/>
</dbReference>
<gene>
    <name evidence="2" type="ORF">F9802_01045</name>
</gene>
<keyword evidence="3" id="KW-1185">Reference proteome</keyword>
<reference evidence="2 3" key="1">
    <citation type="submission" date="2019-10" db="EMBL/GenBank/DDBJ databases">
        <title>Bacillus aerolatum sp. nov., isolated from bioaerosol of sport playgrounds.</title>
        <authorList>
            <person name="Chen P."/>
            <person name="Zhang G."/>
        </authorList>
    </citation>
    <scope>NUCLEOTIDE SEQUENCE [LARGE SCALE GENOMIC DNA]</scope>
    <source>
        <strain evidence="2 3">CX253</strain>
    </source>
</reference>
<dbReference type="EMBL" id="WEIO01000001">
    <property type="protein sequence ID" value="KAB7708767.1"/>
    <property type="molecule type" value="Genomic_DNA"/>
</dbReference>
<dbReference type="RefSeq" id="WP_152149294.1">
    <property type="nucleotide sequence ID" value="NZ_WEIO01000001.1"/>
</dbReference>
<dbReference type="Gene3D" id="3.30.1490.480">
    <property type="entry name" value="Endolytic murein transglycosylase"/>
    <property type="match status" value="1"/>
</dbReference>
<dbReference type="AlphaFoldDB" id="A0A6I1FNC4"/>
<sequence length="159" mass="18113">MNKQTMRAFAFGLFAASLALFIYKESPDSSQLTEKDMIEKLEEQQYTVWTAVEAAKQQQEKEQLQQELNRLTNQEKKAAAKDAAKKTTDTKKSYNIKIEPGMSSSEIGRLLEEARMIENSEILNLYLTENGYAEKLQVGEHTIHPSMTMKEMAVVLTTK</sequence>
<evidence type="ECO:0000313" key="2">
    <source>
        <dbReference type="EMBL" id="KAB7708767.1"/>
    </source>
</evidence>
<evidence type="ECO:0008006" key="4">
    <source>
        <dbReference type="Google" id="ProtNLM"/>
    </source>
</evidence>
<comment type="caution">
    <text evidence="2">The sequence shown here is derived from an EMBL/GenBank/DDBJ whole genome shotgun (WGS) entry which is preliminary data.</text>
</comment>
<proteinExistence type="predicted"/>
<protein>
    <recommendedName>
        <fullName evidence="4">Endolytic transglycosylase MltG</fullName>
    </recommendedName>
</protein>
<evidence type="ECO:0000256" key="1">
    <source>
        <dbReference type="SAM" id="Coils"/>
    </source>
</evidence>
<evidence type="ECO:0000313" key="3">
    <source>
        <dbReference type="Proteomes" id="UP000429595"/>
    </source>
</evidence>
<feature type="coiled-coil region" evidence="1">
    <location>
        <begin position="54"/>
        <end position="81"/>
    </location>
</feature>
<keyword evidence="1" id="KW-0175">Coiled coil</keyword>